<dbReference type="EMBL" id="UGQL01000001">
    <property type="protein sequence ID" value="STZ27887.1"/>
    <property type="molecule type" value="Genomic_DNA"/>
</dbReference>
<protein>
    <submittedName>
        <fullName evidence="2">LETM1-like protein</fullName>
    </submittedName>
</protein>
<evidence type="ECO:0000313" key="3">
    <source>
        <dbReference type="Proteomes" id="UP000255024"/>
    </source>
</evidence>
<evidence type="ECO:0000313" key="2">
    <source>
        <dbReference type="EMBL" id="STZ27887.1"/>
    </source>
</evidence>
<proteinExistence type="predicted"/>
<accession>A0A378RNZ7</accession>
<sequence length="382" mass="44735">MNPSTTGWIKKYFAEQDKYAIFKATDTKTLAHEIRATGFSFGQINASGFPEIYTTFKYTQEEFAKICFLQLLEKIYFFKYPTHTTDEFISRLLDFYQLFVPHKTNFFTSLFEDKNTYARLEHLFAIKWKENFFSQSKSNNIVLNLLVLSIYLLTFETYLAGQIHPNLYHVYLEDLIQSILNRTQPQQHTEVLLSENPNDFAIDEIMEVQSSYLESSLLLDIVMCSSWNNEVKTLELPDFSVEPFSRLAFTTEQIEDSRLCFMLFLQQNDYNYFYLKSSNLFNNMINNSTNYVEFLVGRNKGRILKEIHKNKQLMQLLIDSTHRNLDIQEKKLIKKQTLEVIKTIPSLAIFLLPGGTILLPIILKFIPSLLPSSFNENLDSED</sequence>
<dbReference type="NCBIfam" id="NF040639">
    <property type="entry name" value="LETM1_rel_film"/>
    <property type="match status" value="1"/>
</dbReference>
<gene>
    <name evidence="2" type="ORF">NCTC11179_01424</name>
</gene>
<dbReference type="RefSeq" id="WP_115090737.1">
    <property type="nucleotide sequence ID" value="NZ_CP068107.1"/>
</dbReference>
<dbReference type="GO" id="GO:0043022">
    <property type="term" value="F:ribosome binding"/>
    <property type="evidence" value="ECO:0007669"/>
    <property type="project" value="InterPro"/>
</dbReference>
<dbReference type="InterPro" id="IPR033122">
    <property type="entry name" value="LETM1-like_RBD"/>
</dbReference>
<dbReference type="Proteomes" id="UP000255024">
    <property type="component" value="Unassembled WGS sequence"/>
</dbReference>
<keyword evidence="3" id="KW-1185">Reference proteome</keyword>
<evidence type="ECO:0000259" key="1">
    <source>
        <dbReference type="Pfam" id="PF07766"/>
    </source>
</evidence>
<feature type="domain" description="Letm1 RBD" evidence="1">
    <location>
        <begin position="325"/>
        <end position="380"/>
    </location>
</feature>
<dbReference type="Pfam" id="PF07766">
    <property type="entry name" value="LETM1_RBD"/>
    <property type="match status" value="1"/>
</dbReference>
<reference evidence="2 3" key="1">
    <citation type="submission" date="2018-06" db="EMBL/GenBank/DDBJ databases">
        <authorList>
            <consortium name="Pathogen Informatics"/>
            <person name="Doyle S."/>
        </authorList>
    </citation>
    <scope>NUCLEOTIDE SEQUENCE [LARGE SCALE GENOMIC DNA]</scope>
    <source>
        <strain evidence="2 3">NCTC11179</strain>
    </source>
</reference>
<name>A0A378RNZ7_MYROD</name>
<organism evidence="2 3">
    <name type="scientific">Myroides odoratus</name>
    <name type="common">Flavobacterium odoratum</name>
    <dbReference type="NCBI Taxonomy" id="256"/>
    <lineage>
        <taxon>Bacteria</taxon>
        <taxon>Pseudomonadati</taxon>
        <taxon>Bacteroidota</taxon>
        <taxon>Flavobacteriia</taxon>
        <taxon>Flavobacteriales</taxon>
        <taxon>Flavobacteriaceae</taxon>
        <taxon>Myroides</taxon>
    </lineage>
</organism>
<dbReference type="AlphaFoldDB" id="A0A378RNZ7"/>